<feature type="region of interest" description="Disordered" evidence="1">
    <location>
        <begin position="93"/>
        <end position="180"/>
    </location>
</feature>
<dbReference type="EMBL" id="SRLO01000020">
    <property type="protein sequence ID" value="TNN85472.1"/>
    <property type="molecule type" value="Genomic_DNA"/>
</dbReference>
<reference evidence="2 3" key="1">
    <citation type="submission" date="2019-03" db="EMBL/GenBank/DDBJ databases">
        <title>First draft genome of Liparis tanakae, snailfish: a comprehensive survey of snailfish specific genes.</title>
        <authorList>
            <person name="Kim W."/>
            <person name="Song I."/>
            <person name="Jeong J.-H."/>
            <person name="Kim D."/>
            <person name="Kim S."/>
            <person name="Ryu S."/>
            <person name="Song J.Y."/>
            <person name="Lee S.K."/>
        </authorList>
    </citation>
    <scope>NUCLEOTIDE SEQUENCE [LARGE SCALE GENOMIC DNA]</scope>
    <source>
        <tissue evidence="2">Muscle</tissue>
    </source>
</reference>
<dbReference type="AlphaFoldDB" id="A0A4Z2J7Q8"/>
<keyword evidence="3" id="KW-1185">Reference proteome</keyword>
<sequence length="180" mass="19486">MKKRLTRGNGVAERIISEEGTNAEATVKQRPDSSPEKEGHKILKTSLRTGARRTTSPSLTCQEADSPEAGVQRGLHGDALVQRRDDALLQVQPVVGADRRSQQPQAADCKDAAQQGQGLPAARAHGDGSGGVKSKESPRGNLEEEKETDHREECRERLMTRPDGGMADVFKPTMNTNAHV</sequence>
<evidence type="ECO:0000256" key="1">
    <source>
        <dbReference type="SAM" id="MobiDB-lite"/>
    </source>
</evidence>
<evidence type="ECO:0000313" key="3">
    <source>
        <dbReference type="Proteomes" id="UP000314294"/>
    </source>
</evidence>
<accession>A0A4Z2J7Q8</accession>
<feature type="compositionally biased region" description="Basic and acidic residues" evidence="1">
    <location>
        <begin position="27"/>
        <end position="41"/>
    </location>
</feature>
<evidence type="ECO:0000313" key="2">
    <source>
        <dbReference type="EMBL" id="TNN85472.1"/>
    </source>
</evidence>
<organism evidence="2 3">
    <name type="scientific">Liparis tanakae</name>
    <name type="common">Tanaka's snailfish</name>
    <dbReference type="NCBI Taxonomy" id="230148"/>
    <lineage>
        <taxon>Eukaryota</taxon>
        <taxon>Metazoa</taxon>
        <taxon>Chordata</taxon>
        <taxon>Craniata</taxon>
        <taxon>Vertebrata</taxon>
        <taxon>Euteleostomi</taxon>
        <taxon>Actinopterygii</taxon>
        <taxon>Neopterygii</taxon>
        <taxon>Teleostei</taxon>
        <taxon>Neoteleostei</taxon>
        <taxon>Acanthomorphata</taxon>
        <taxon>Eupercaria</taxon>
        <taxon>Perciformes</taxon>
        <taxon>Cottioidei</taxon>
        <taxon>Cottales</taxon>
        <taxon>Liparidae</taxon>
        <taxon>Liparis</taxon>
    </lineage>
</organism>
<dbReference type="Proteomes" id="UP000314294">
    <property type="component" value="Unassembled WGS sequence"/>
</dbReference>
<feature type="compositionally biased region" description="Basic and acidic residues" evidence="1">
    <location>
        <begin position="133"/>
        <end position="160"/>
    </location>
</feature>
<feature type="compositionally biased region" description="Polar residues" evidence="1">
    <location>
        <begin position="46"/>
        <end position="63"/>
    </location>
</feature>
<proteinExistence type="predicted"/>
<name>A0A4Z2J7Q8_9TELE</name>
<protein>
    <submittedName>
        <fullName evidence="2">Uncharacterized protein</fullName>
    </submittedName>
</protein>
<comment type="caution">
    <text evidence="2">The sequence shown here is derived from an EMBL/GenBank/DDBJ whole genome shotgun (WGS) entry which is preliminary data.</text>
</comment>
<gene>
    <name evidence="2" type="ORF">EYF80_004104</name>
</gene>
<feature type="region of interest" description="Disordered" evidence="1">
    <location>
        <begin position="1"/>
        <end position="78"/>
    </location>
</feature>